<protein>
    <submittedName>
        <fullName evidence="2">Uncharacterized protein</fullName>
    </submittedName>
</protein>
<sequence length="560" mass="63028">MFNVACKDPFEAEKVGERRARKARETNEAVDSINDALSRISLSGQTSEPPGIFSSVSSRSSRASSVIGSVSIKYDNMSHMHSSGLHDTASQKSQPFCHRKRGKERTRRGSLTNSETNPFASHDHGAMKHASTEETWTHPMMPNAKQLTPSSSSTSSTSPRHAHTAVTQYAQVRVSTPAAEGPDPFVRFQRLLRRIERTSHRISVARLAEQWPDDEEGDSMAHEFEFETTLYAIVHAQRLAFPEGTNGPAFPVPRGLDRGDVNRLAAANILHLGSVTGSPEAWYLSTKYSTSIIHSLGVDQLQFDLPSSSWGQPPNLQLEEWTNFPRLDYVDRIFDVVIVAHHLFERIKCTLWPLLIQEISRVLVPDAILVVSTIDAVPQRCGPMLSSWTQQTVMVNLLRRFMVPEPSLLLPSWLEEDGHFTPELVDRLQFPCGAALGLSPVPIHAASEAMDPVIRRRRKSYSSQLPGVRLAQVIEEPEPVKVTSQNPQDLAVSLTGWKFYERIYARFLPREREHSHLQDGFSGSSLTRGWWTQDESILRECQKTQPCFEMAMFVYRRNHS</sequence>
<dbReference type="EMBL" id="LVYI01000007">
    <property type="protein sequence ID" value="OAP57248.1"/>
    <property type="molecule type" value="Genomic_DNA"/>
</dbReference>
<dbReference type="Proteomes" id="UP000078343">
    <property type="component" value="Unassembled WGS sequence"/>
</dbReference>
<dbReference type="SUPFAM" id="SSF53335">
    <property type="entry name" value="S-adenosyl-L-methionine-dependent methyltransferases"/>
    <property type="match status" value="1"/>
</dbReference>
<feature type="region of interest" description="Disordered" evidence="1">
    <location>
        <begin position="41"/>
        <end position="60"/>
    </location>
</feature>
<gene>
    <name evidence="2" type="ORF">AYL99_07986</name>
</gene>
<organism evidence="2 3">
    <name type="scientific">Fonsecaea erecta</name>
    <dbReference type="NCBI Taxonomy" id="1367422"/>
    <lineage>
        <taxon>Eukaryota</taxon>
        <taxon>Fungi</taxon>
        <taxon>Dikarya</taxon>
        <taxon>Ascomycota</taxon>
        <taxon>Pezizomycotina</taxon>
        <taxon>Eurotiomycetes</taxon>
        <taxon>Chaetothyriomycetidae</taxon>
        <taxon>Chaetothyriales</taxon>
        <taxon>Herpotrichiellaceae</taxon>
        <taxon>Fonsecaea</taxon>
    </lineage>
</organism>
<evidence type="ECO:0000313" key="2">
    <source>
        <dbReference type="EMBL" id="OAP57248.1"/>
    </source>
</evidence>
<evidence type="ECO:0000256" key="1">
    <source>
        <dbReference type="SAM" id="MobiDB-lite"/>
    </source>
</evidence>
<keyword evidence="3" id="KW-1185">Reference proteome</keyword>
<dbReference type="RefSeq" id="XP_018690615.1">
    <property type="nucleotide sequence ID" value="XM_018839494.1"/>
</dbReference>
<comment type="caution">
    <text evidence="2">The sequence shown here is derived from an EMBL/GenBank/DDBJ whole genome shotgun (WGS) entry which is preliminary data.</text>
</comment>
<feature type="compositionally biased region" description="Basic and acidic residues" evidence="1">
    <location>
        <begin position="121"/>
        <end position="136"/>
    </location>
</feature>
<dbReference type="GeneID" id="30012154"/>
<feature type="compositionally biased region" description="Polar residues" evidence="1">
    <location>
        <begin position="109"/>
        <end position="119"/>
    </location>
</feature>
<proteinExistence type="predicted"/>
<name>A0A178ZBW0_9EURO</name>
<evidence type="ECO:0000313" key="3">
    <source>
        <dbReference type="Proteomes" id="UP000078343"/>
    </source>
</evidence>
<dbReference type="STRING" id="1367422.A0A178ZBW0"/>
<feature type="compositionally biased region" description="Basic residues" evidence="1">
    <location>
        <begin position="97"/>
        <end position="108"/>
    </location>
</feature>
<accession>A0A178ZBW0</accession>
<dbReference type="OrthoDB" id="3902588at2759"/>
<feature type="region of interest" description="Disordered" evidence="1">
    <location>
        <begin position="78"/>
        <end position="165"/>
    </location>
</feature>
<dbReference type="AlphaFoldDB" id="A0A178ZBW0"/>
<dbReference type="InterPro" id="IPR029063">
    <property type="entry name" value="SAM-dependent_MTases_sf"/>
</dbReference>
<feature type="compositionally biased region" description="Low complexity" evidence="1">
    <location>
        <begin position="148"/>
        <end position="159"/>
    </location>
</feature>
<reference evidence="2 3" key="1">
    <citation type="submission" date="2016-04" db="EMBL/GenBank/DDBJ databases">
        <title>Draft genome of Fonsecaea erecta CBS 125763.</title>
        <authorList>
            <person name="Weiss V.A."/>
            <person name="Vicente V.A."/>
            <person name="Raittz R.T."/>
            <person name="Moreno L.F."/>
            <person name="De Souza E.M."/>
            <person name="Pedrosa F.O."/>
            <person name="Steffens M.B."/>
            <person name="Faoro H."/>
            <person name="Tadra-Sfeir M.Z."/>
            <person name="Najafzadeh M.J."/>
            <person name="Felipe M.S."/>
            <person name="Teixeira M."/>
            <person name="Sun J."/>
            <person name="Xi L."/>
            <person name="Gomes R."/>
            <person name="De Azevedo C.M."/>
            <person name="Salgado C.G."/>
            <person name="Da Silva M.B."/>
            <person name="Nascimento M.F."/>
            <person name="Queiroz-Telles F."/>
            <person name="Attili D.S."/>
            <person name="Gorbushina A."/>
        </authorList>
    </citation>
    <scope>NUCLEOTIDE SEQUENCE [LARGE SCALE GENOMIC DNA]</scope>
    <source>
        <strain evidence="2 3">CBS 125763</strain>
    </source>
</reference>